<feature type="compositionally biased region" description="Low complexity" evidence="1">
    <location>
        <begin position="93"/>
        <end position="119"/>
    </location>
</feature>
<accession>A0ABY1QP77</accession>
<proteinExistence type="predicted"/>
<evidence type="ECO:0000256" key="1">
    <source>
        <dbReference type="SAM" id="MobiDB-lite"/>
    </source>
</evidence>
<evidence type="ECO:0000313" key="3">
    <source>
        <dbReference type="Proteomes" id="UP001158067"/>
    </source>
</evidence>
<sequence length="448" mass="47734">MTEQTNSASLKAKYQRLRSWIVSDSVKTVTSAMLSVAAVTLLAPQANAETTNTRLVSTTVQDYCNPCDPCSPQYAPAPMGTVAPSETSTEVMSPSNNESESSAAFDSDDSFSPPASNPSSFSNATANSFAATSLASTTGSQGGLDAPSMLGDSPGYGATVTVVGVPYSLPTAGIRRFKVTENVSPIPQDRVFFNYNHFDDALQANATDNTYLDRYMFGGEKTFIDGLFSIEIRCVVSDGFDSQQTAARERGTEFGDLQFAFKSLLYSSNDLAIGGGLTLSVPTADDTELVGVGEIENETVFLAPFIGFVGKPTKNTFVQGFLQTDIVLGGDSVLDGVGVEQGIYQDQNLIYASLSAGHWLYRDECASACLNGIAGMVEFHYTSALNDADLVAFGGNTLTAQDNLDVLNLTSGLVVQTGKSYFRVGGSVPLTDDKFYDSEFQLQINRTF</sequence>
<evidence type="ECO:0008006" key="4">
    <source>
        <dbReference type="Google" id="ProtNLM"/>
    </source>
</evidence>
<gene>
    <name evidence="2" type="ORF">SAMN06265222_12163</name>
</gene>
<organism evidence="2 3">
    <name type="scientific">Neorhodopirellula lusitana</name>
    <dbReference type="NCBI Taxonomy" id="445327"/>
    <lineage>
        <taxon>Bacteria</taxon>
        <taxon>Pseudomonadati</taxon>
        <taxon>Planctomycetota</taxon>
        <taxon>Planctomycetia</taxon>
        <taxon>Pirellulales</taxon>
        <taxon>Pirellulaceae</taxon>
        <taxon>Neorhodopirellula</taxon>
    </lineage>
</organism>
<reference evidence="2 3" key="1">
    <citation type="submission" date="2017-05" db="EMBL/GenBank/DDBJ databases">
        <authorList>
            <person name="Varghese N."/>
            <person name="Submissions S."/>
        </authorList>
    </citation>
    <scope>NUCLEOTIDE SEQUENCE [LARGE SCALE GENOMIC DNA]</scope>
    <source>
        <strain evidence="2 3">DSM 25457</strain>
    </source>
</reference>
<dbReference type="Proteomes" id="UP001158067">
    <property type="component" value="Unassembled WGS sequence"/>
</dbReference>
<protein>
    <recommendedName>
        <fullName evidence="4">Secreted protein</fullName>
    </recommendedName>
</protein>
<keyword evidence="3" id="KW-1185">Reference proteome</keyword>
<feature type="region of interest" description="Disordered" evidence="1">
    <location>
        <begin position="78"/>
        <end position="119"/>
    </location>
</feature>
<dbReference type="RefSeq" id="WP_283435234.1">
    <property type="nucleotide sequence ID" value="NZ_FXUG01000021.1"/>
</dbReference>
<evidence type="ECO:0000313" key="2">
    <source>
        <dbReference type="EMBL" id="SMP76521.1"/>
    </source>
</evidence>
<dbReference type="EMBL" id="FXUG01000021">
    <property type="protein sequence ID" value="SMP76521.1"/>
    <property type="molecule type" value="Genomic_DNA"/>
</dbReference>
<name>A0ABY1QP77_9BACT</name>
<comment type="caution">
    <text evidence="2">The sequence shown here is derived from an EMBL/GenBank/DDBJ whole genome shotgun (WGS) entry which is preliminary data.</text>
</comment>